<keyword evidence="3" id="KW-0479">Metal-binding</keyword>
<gene>
    <name evidence="5" type="ORF">JCGZ_18508</name>
</gene>
<name>A0A067KDK9_JATCU</name>
<dbReference type="Pfam" id="PF03492">
    <property type="entry name" value="Methyltransf_7"/>
    <property type="match status" value="1"/>
</dbReference>
<evidence type="ECO:0000313" key="6">
    <source>
        <dbReference type="Proteomes" id="UP000027138"/>
    </source>
</evidence>
<evidence type="ECO:0000256" key="4">
    <source>
        <dbReference type="ARBA" id="ARBA00022842"/>
    </source>
</evidence>
<sequence length="129" mass="15179">MSLYDMLQEGLIEESALDSFNIPFYSPSPEEVRHLIEREGSFTIKRLEEFELSWDANIEDGNNDLVFDKWERGKYVANYIRAVTESMLASHFGNEIMDYLFNRLSFKYVDYLEKGIALFNNLVISMVRK</sequence>
<dbReference type="PANTHER" id="PTHR31009">
    <property type="entry name" value="S-ADENOSYL-L-METHIONINE:CARBOXYL METHYLTRANSFERASE FAMILY PROTEIN"/>
    <property type="match status" value="1"/>
</dbReference>
<evidence type="ECO:0000256" key="1">
    <source>
        <dbReference type="ARBA" id="ARBA00022603"/>
    </source>
</evidence>
<keyword evidence="2" id="KW-0808">Transferase</keyword>
<proteinExistence type="predicted"/>
<evidence type="ECO:0000313" key="5">
    <source>
        <dbReference type="EMBL" id="KDP29939.1"/>
    </source>
</evidence>
<evidence type="ECO:0008006" key="7">
    <source>
        <dbReference type="Google" id="ProtNLM"/>
    </source>
</evidence>
<dbReference type="AlphaFoldDB" id="A0A067KDK9"/>
<keyword evidence="1" id="KW-0489">Methyltransferase</keyword>
<organism evidence="5 6">
    <name type="scientific">Jatropha curcas</name>
    <name type="common">Barbados nut</name>
    <dbReference type="NCBI Taxonomy" id="180498"/>
    <lineage>
        <taxon>Eukaryota</taxon>
        <taxon>Viridiplantae</taxon>
        <taxon>Streptophyta</taxon>
        <taxon>Embryophyta</taxon>
        <taxon>Tracheophyta</taxon>
        <taxon>Spermatophyta</taxon>
        <taxon>Magnoliopsida</taxon>
        <taxon>eudicotyledons</taxon>
        <taxon>Gunneridae</taxon>
        <taxon>Pentapetalae</taxon>
        <taxon>rosids</taxon>
        <taxon>fabids</taxon>
        <taxon>Malpighiales</taxon>
        <taxon>Euphorbiaceae</taxon>
        <taxon>Crotonoideae</taxon>
        <taxon>Jatropheae</taxon>
        <taxon>Jatropha</taxon>
    </lineage>
</organism>
<keyword evidence="4" id="KW-0460">Magnesium</keyword>
<dbReference type="EMBL" id="KK914724">
    <property type="protein sequence ID" value="KDP29939.1"/>
    <property type="molecule type" value="Genomic_DNA"/>
</dbReference>
<dbReference type="OrthoDB" id="1523883at2759"/>
<keyword evidence="6" id="KW-1185">Reference proteome</keyword>
<protein>
    <recommendedName>
        <fullName evidence="7">Jasmonate O-methyltransferase</fullName>
    </recommendedName>
</protein>
<reference evidence="5 6" key="1">
    <citation type="journal article" date="2014" name="PLoS ONE">
        <title>Global Analysis of Gene Expression Profiles in Physic Nut (Jatropha curcas L.) Seedlings Exposed to Salt Stress.</title>
        <authorList>
            <person name="Zhang L."/>
            <person name="Zhang C."/>
            <person name="Wu P."/>
            <person name="Chen Y."/>
            <person name="Li M."/>
            <person name="Jiang H."/>
            <person name="Wu G."/>
        </authorList>
    </citation>
    <scope>NUCLEOTIDE SEQUENCE [LARGE SCALE GENOMIC DNA]</scope>
    <source>
        <strain evidence="6">cv. GZQX0401</strain>
        <tissue evidence="5">Young leaves</tissue>
    </source>
</reference>
<dbReference type="InterPro" id="IPR005299">
    <property type="entry name" value="MeTrfase_7"/>
</dbReference>
<dbReference type="STRING" id="180498.A0A067KDK9"/>
<dbReference type="GO" id="GO:0008168">
    <property type="term" value="F:methyltransferase activity"/>
    <property type="evidence" value="ECO:0007669"/>
    <property type="project" value="UniProtKB-KW"/>
</dbReference>
<dbReference type="Gene3D" id="3.40.50.150">
    <property type="entry name" value="Vaccinia Virus protein VP39"/>
    <property type="match status" value="1"/>
</dbReference>
<evidence type="ECO:0000256" key="3">
    <source>
        <dbReference type="ARBA" id="ARBA00022723"/>
    </source>
</evidence>
<dbReference type="GO" id="GO:0046872">
    <property type="term" value="F:metal ion binding"/>
    <property type="evidence" value="ECO:0007669"/>
    <property type="project" value="UniProtKB-KW"/>
</dbReference>
<dbReference type="InterPro" id="IPR029063">
    <property type="entry name" value="SAM-dependent_MTases_sf"/>
</dbReference>
<dbReference type="Proteomes" id="UP000027138">
    <property type="component" value="Unassembled WGS sequence"/>
</dbReference>
<dbReference type="InterPro" id="IPR042086">
    <property type="entry name" value="MeTrfase_capping"/>
</dbReference>
<dbReference type="Gene3D" id="1.10.1200.270">
    <property type="entry name" value="Methyltransferase, alpha-helical capping domain"/>
    <property type="match status" value="1"/>
</dbReference>
<dbReference type="GO" id="GO:0032259">
    <property type="term" value="P:methylation"/>
    <property type="evidence" value="ECO:0007669"/>
    <property type="project" value="UniProtKB-KW"/>
</dbReference>
<accession>A0A067KDK9</accession>
<dbReference type="SUPFAM" id="SSF53335">
    <property type="entry name" value="S-adenosyl-L-methionine-dependent methyltransferases"/>
    <property type="match status" value="1"/>
</dbReference>
<evidence type="ECO:0000256" key="2">
    <source>
        <dbReference type="ARBA" id="ARBA00022679"/>
    </source>
</evidence>